<accession>A0A7I8VMI7</accession>
<feature type="transmembrane region" description="Helical" evidence="7">
    <location>
        <begin position="57"/>
        <end position="88"/>
    </location>
</feature>
<dbReference type="PANTHER" id="PTHR19317">
    <property type="entry name" value="PRENYLATED RAB ACCEPTOR 1-RELATED"/>
    <property type="match status" value="1"/>
</dbReference>
<dbReference type="OrthoDB" id="63113at2759"/>
<evidence type="ECO:0000256" key="6">
    <source>
        <dbReference type="ARBA" id="ARBA00023136"/>
    </source>
</evidence>
<comment type="similarity">
    <text evidence="3 7">Belongs to the PRA1 family.</text>
</comment>
<keyword evidence="9" id="KW-1185">Reference proteome</keyword>
<dbReference type="Pfam" id="PF03208">
    <property type="entry name" value="PRA1"/>
    <property type="match status" value="1"/>
</dbReference>
<reference evidence="8 9" key="1">
    <citation type="submission" date="2020-08" db="EMBL/GenBank/DDBJ databases">
        <authorList>
            <person name="Hejnol A."/>
        </authorList>
    </citation>
    <scope>NUCLEOTIDE SEQUENCE [LARGE SCALE GENOMIC DNA]</scope>
</reference>
<dbReference type="PANTHER" id="PTHR19317:SF0">
    <property type="entry name" value="PRENYLATED RAB ACCEPTOR PROTEIN 1"/>
    <property type="match status" value="1"/>
</dbReference>
<organism evidence="8 9">
    <name type="scientific">Dimorphilus gyrociliatus</name>
    <dbReference type="NCBI Taxonomy" id="2664684"/>
    <lineage>
        <taxon>Eukaryota</taxon>
        <taxon>Metazoa</taxon>
        <taxon>Spiralia</taxon>
        <taxon>Lophotrochozoa</taxon>
        <taxon>Annelida</taxon>
        <taxon>Polychaeta</taxon>
        <taxon>Polychaeta incertae sedis</taxon>
        <taxon>Dinophilidae</taxon>
        <taxon>Dimorphilus</taxon>
    </lineage>
</organism>
<dbReference type="EMBL" id="CAJFCJ010000007">
    <property type="protein sequence ID" value="CAD5117229.1"/>
    <property type="molecule type" value="Genomic_DNA"/>
</dbReference>
<evidence type="ECO:0000256" key="4">
    <source>
        <dbReference type="ARBA" id="ARBA00022692"/>
    </source>
</evidence>
<sequence>MSLKISNKILQEWVVSMKDKVVPWSSFINVSKFKIPKTISPFGKRIVKNIEKFQGNYIFVFFGLVLFCILTSPLLLIGIGVCVGACYVVNVRNNETPLRLMGRQISLAHQYAAIATFSFPLFWIAGAGSAVFWVIGASFVLIICHAAFYSLEDELDEVPDLEGIQTV</sequence>
<evidence type="ECO:0000256" key="5">
    <source>
        <dbReference type="ARBA" id="ARBA00022989"/>
    </source>
</evidence>
<evidence type="ECO:0000313" key="8">
    <source>
        <dbReference type="EMBL" id="CAD5117229.1"/>
    </source>
</evidence>
<evidence type="ECO:0000256" key="3">
    <source>
        <dbReference type="ARBA" id="ARBA00006483"/>
    </source>
</evidence>
<dbReference type="GO" id="GO:0005794">
    <property type="term" value="C:Golgi apparatus"/>
    <property type="evidence" value="ECO:0007669"/>
    <property type="project" value="TreeGrafter"/>
</dbReference>
<feature type="transmembrane region" description="Helical" evidence="7">
    <location>
        <begin position="131"/>
        <end position="151"/>
    </location>
</feature>
<dbReference type="GO" id="GO:0008021">
    <property type="term" value="C:synaptic vesicle"/>
    <property type="evidence" value="ECO:0007669"/>
    <property type="project" value="UniProtKB-SubCell"/>
</dbReference>
<comment type="caution">
    <text evidence="8">The sequence shown here is derived from an EMBL/GenBank/DDBJ whole genome shotgun (WGS) entry which is preliminary data.</text>
</comment>
<protein>
    <recommendedName>
        <fullName evidence="7">PRA1 family protein</fullName>
    </recommendedName>
</protein>
<dbReference type="GO" id="GO:0016020">
    <property type="term" value="C:membrane"/>
    <property type="evidence" value="ECO:0007669"/>
    <property type="project" value="UniProtKB-SubCell"/>
</dbReference>
<proteinExistence type="inferred from homology"/>
<keyword evidence="4 7" id="KW-0812">Transmembrane</keyword>
<comment type="subcellular location">
    <subcellularLocation>
        <location evidence="2">Cytoplasmic vesicle</location>
        <location evidence="2">Secretory vesicle</location>
        <location evidence="2">Synaptic vesicle</location>
    </subcellularLocation>
    <subcellularLocation>
        <location evidence="1 7">Membrane</location>
        <topology evidence="1 7">Multi-pass membrane protein</topology>
    </subcellularLocation>
</comment>
<dbReference type="InterPro" id="IPR004895">
    <property type="entry name" value="Prenylated_rab_accept_PRA1"/>
</dbReference>
<keyword evidence="6 7" id="KW-0472">Membrane</keyword>
<keyword evidence="5 7" id="KW-1133">Transmembrane helix</keyword>
<evidence type="ECO:0000256" key="2">
    <source>
        <dbReference type="ARBA" id="ARBA00004234"/>
    </source>
</evidence>
<gene>
    <name evidence="8" type="ORF">DGYR_LOCUS5777</name>
</gene>
<dbReference type="Proteomes" id="UP000549394">
    <property type="component" value="Unassembled WGS sequence"/>
</dbReference>
<evidence type="ECO:0000313" key="9">
    <source>
        <dbReference type="Proteomes" id="UP000549394"/>
    </source>
</evidence>
<dbReference type="AlphaFoldDB" id="A0A7I8VMI7"/>
<evidence type="ECO:0000256" key="1">
    <source>
        <dbReference type="ARBA" id="ARBA00004141"/>
    </source>
</evidence>
<evidence type="ECO:0000256" key="7">
    <source>
        <dbReference type="RuleBase" id="RU363107"/>
    </source>
</evidence>
<name>A0A7I8VMI7_9ANNE</name>